<keyword evidence="1" id="KW-0812">Transmembrane</keyword>
<accession>A0ABY8ATB3</accession>
<dbReference type="Proteomes" id="UP001222087">
    <property type="component" value="Chromosome"/>
</dbReference>
<keyword evidence="1" id="KW-1133">Transmembrane helix</keyword>
<keyword evidence="1" id="KW-0472">Membrane</keyword>
<dbReference type="EMBL" id="CP119078">
    <property type="protein sequence ID" value="WED42382.1"/>
    <property type="molecule type" value="Genomic_DNA"/>
</dbReference>
<organism evidence="2 3">
    <name type="scientific">Legionella cardiaca</name>
    <dbReference type="NCBI Taxonomy" id="1071983"/>
    <lineage>
        <taxon>Bacteria</taxon>
        <taxon>Pseudomonadati</taxon>
        <taxon>Pseudomonadota</taxon>
        <taxon>Gammaproteobacteria</taxon>
        <taxon>Legionellales</taxon>
        <taxon>Legionellaceae</taxon>
        <taxon>Legionella</taxon>
    </lineage>
</organism>
<feature type="transmembrane region" description="Helical" evidence="1">
    <location>
        <begin position="33"/>
        <end position="59"/>
    </location>
</feature>
<proteinExistence type="predicted"/>
<protein>
    <submittedName>
        <fullName evidence="2">Uncharacterized protein</fullName>
    </submittedName>
</protein>
<dbReference type="RefSeq" id="WP_275088205.1">
    <property type="nucleotide sequence ID" value="NZ_CP119078.1"/>
</dbReference>
<gene>
    <name evidence="2" type="ORF">PXX05_10680</name>
</gene>
<keyword evidence="3" id="KW-1185">Reference proteome</keyword>
<name>A0ABY8ATB3_9GAMM</name>
<evidence type="ECO:0000256" key="1">
    <source>
        <dbReference type="SAM" id="Phobius"/>
    </source>
</evidence>
<reference evidence="2 3" key="1">
    <citation type="submission" date="2023-02" db="EMBL/GenBank/DDBJ databases">
        <title>Genome Sequence of L. cardiaca H63T.</title>
        <authorList>
            <person name="Lopez A.E."/>
            <person name="Cianciotto N.P."/>
        </authorList>
    </citation>
    <scope>NUCLEOTIDE SEQUENCE [LARGE SCALE GENOMIC DNA]</scope>
    <source>
        <strain evidence="2 3">H63</strain>
    </source>
</reference>
<sequence length="64" mass="7275">MRQRLPLVFSGIIFILFALLHVLRLIFRWEIVIAGHTIPMSVSIVALVVAILLSLWMFAASKLE</sequence>
<evidence type="ECO:0000313" key="2">
    <source>
        <dbReference type="EMBL" id="WED42382.1"/>
    </source>
</evidence>
<evidence type="ECO:0000313" key="3">
    <source>
        <dbReference type="Proteomes" id="UP001222087"/>
    </source>
</evidence>
<feature type="transmembrane region" description="Helical" evidence="1">
    <location>
        <begin position="7"/>
        <end position="27"/>
    </location>
</feature>